<evidence type="ECO:0000256" key="5">
    <source>
        <dbReference type="ARBA" id="ARBA00022840"/>
    </source>
</evidence>
<dbReference type="PROSITE" id="PS51192">
    <property type="entry name" value="HELICASE_ATP_BIND_1"/>
    <property type="match status" value="1"/>
</dbReference>
<dbReference type="InterPro" id="IPR006935">
    <property type="entry name" value="Helicase/UvrB_N"/>
</dbReference>
<dbReference type="PANTHER" id="PTHR11274">
    <property type="entry name" value="RAD25/XP-B DNA REPAIR HELICASE"/>
    <property type="match status" value="1"/>
</dbReference>
<evidence type="ECO:0000256" key="3">
    <source>
        <dbReference type="ARBA" id="ARBA00022801"/>
    </source>
</evidence>
<dbReference type="InterPro" id="IPR014001">
    <property type="entry name" value="Helicase_ATP-bd"/>
</dbReference>
<dbReference type="Pfam" id="PF04851">
    <property type="entry name" value="ResIII"/>
    <property type="match status" value="1"/>
</dbReference>
<dbReference type="GO" id="GO:0043138">
    <property type="term" value="F:3'-5' DNA helicase activity"/>
    <property type="evidence" value="ECO:0007669"/>
    <property type="project" value="TreeGrafter"/>
</dbReference>
<sequence length="479" mass="55693">MSVCTEIDYKLYTELKKFAGNSLFLFNENGDFTEVVLNSSFKFLVPIGFFSSIDIPLKKPIEYKTNNNNIEHSKNIILPNLYPFQKHVVSEVLLSMEKKNKYKRPTYITLHLACGFGKTITSCYLLSLHKKKAVICLPNKMLINQWKRAIESINMDHIVSVDGVSNLLKEMVKKTADILIIVSRHLLNEEFCKKIYLNYDIFILDESHMYNLMNNSAVTKFLTYYPPKVCYFLTATPRKVNRIYCNDIINVSNSLELKKYIKIVEFFFETYSSDTIKQMVKKLNTNYNKYHMYTEKILAEDVPRNELILNTIIYDFNKMLINRLIIVTKLRKHMMFFYDRLSEKFGLDVVYLGDAKNKNISDIVKKIKSIDRFIFISTTNYSGTGLDVPTLDSLVICSAVMNSMQIEQILGRICRSSVSKTRTVIVFPNTSIKEIKHMVGFFTQKIITLAIEKLNFKKIEKKGKKKELALCKAFNLQTH</sequence>
<dbReference type="PANTHER" id="PTHR11274:SF0">
    <property type="entry name" value="GENERAL TRANSCRIPTION AND DNA REPAIR FACTOR IIH HELICASE SUBUNIT XPB"/>
    <property type="match status" value="1"/>
</dbReference>
<feature type="domain" description="Helicase C-terminal" evidence="9">
    <location>
        <begin position="312"/>
        <end position="469"/>
    </location>
</feature>
<keyword evidence="5" id="KW-0067">ATP-binding</keyword>
<keyword evidence="3" id="KW-0378">Hydrolase</keyword>
<dbReference type="GO" id="GO:0003677">
    <property type="term" value="F:DNA binding"/>
    <property type="evidence" value="ECO:0007669"/>
    <property type="project" value="InterPro"/>
</dbReference>
<evidence type="ECO:0000256" key="2">
    <source>
        <dbReference type="ARBA" id="ARBA00022741"/>
    </source>
</evidence>
<evidence type="ECO:0000259" key="8">
    <source>
        <dbReference type="PROSITE" id="PS51192"/>
    </source>
</evidence>
<comment type="subcellular location">
    <subcellularLocation>
        <location evidence="1">Virion</location>
    </subcellularLocation>
</comment>
<reference evidence="12 13" key="1">
    <citation type="journal article" date="2007" name="Virus Res.">
        <title>Comparative genetic analysis of genomic DNA sequences of two human isolates of Tanapox virus.</title>
        <authorList>
            <person name="Nazarian S.H."/>
            <person name="Barrett J.W."/>
            <person name="Frace A.M."/>
            <person name="Olsen-Rasmussen M."/>
            <person name="Khristova M."/>
            <person name="Shaban M."/>
            <person name="Neering S."/>
            <person name="Li Y."/>
            <person name="Damon I.K."/>
            <person name="Esposito J.J."/>
            <person name="Essani K."/>
            <person name="McFadden G."/>
        </authorList>
    </citation>
    <scope>NUCLEOTIDE SEQUENCE [LARGE SCALE GENOMIC DNA]</scope>
    <source>
        <strain evidence="10">TPV-Kenya</strain>
        <strain evidence="11">TPV-RoC</strain>
    </source>
</reference>
<dbReference type="Proteomes" id="UP000130031">
    <property type="component" value="Segment"/>
</dbReference>
<dbReference type="InterPro" id="IPR001650">
    <property type="entry name" value="Helicase_C-like"/>
</dbReference>
<gene>
    <name evidence="10" type="primary">110R</name>
</gene>
<dbReference type="Proteomes" id="UP000099606">
    <property type="component" value="Segment"/>
</dbReference>
<name>A7XCP1_9POXV</name>
<evidence type="ECO:0000259" key="9">
    <source>
        <dbReference type="PROSITE" id="PS51194"/>
    </source>
</evidence>
<evidence type="ECO:0000256" key="6">
    <source>
        <dbReference type="ARBA" id="ARBA00022844"/>
    </source>
</evidence>
<evidence type="ECO:0000313" key="10">
    <source>
        <dbReference type="EMBL" id="ABQ43585.1"/>
    </source>
</evidence>
<dbReference type="EMBL" id="EF420157">
    <property type="protein sequence ID" value="ABQ43740.1"/>
    <property type="molecule type" value="Genomic_DNA"/>
</dbReference>
<protein>
    <submittedName>
        <fullName evidence="10">DNA helicase</fullName>
    </submittedName>
</protein>
<dbReference type="Gene3D" id="3.40.50.300">
    <property type="entry name" value="P-loop containing nucleotide triphosphate hydrolases"/>
    <property type="match status" value="2"/>
</dbReference>
<dbReference type="GO" id="GO:0044423">
    <property type="term" value="C:virion component"/>
    <property type="evidence" value="ECO:0007669"/>
    <property type="project" value="UniProtKB-KW"/>
</dbReference>
<evidence type="ECO:0000313" key="13">
    <source>
        <dbReference type="Proteomes" id="UP000130031"/>
    </source>
</evidence>
<dbReference type="EMBL" id="EF420156">
    <property type="protein sequence ID" value="ABQ43585.1"/>
    <property type="molecule type" value="Genomic_DNA"/>
</dbReference>
<dbReference type="Pfam" id="PF00271">
    <property type="entry name" value="Helicase_C"/>
    <property type="match status" value="1"/>
</dbReference>
<evidence type="ECO:0000313" key="11">
    <source>
        <dbReference type="EMBL" id="ABQ43740.1"/>
    </source>
</evidence>
<evidence type="ECO:0000256" key="4">
    <source>
        <dbReference type="ARBA" id="ARBA00022806"/>
    </source>
</evidence>
<organism evidence="10 13">
    <name type="scientific">Tanapox virus</name>
    <dbReference type="NCBI Taxonomy" id="99000"/>
    <lineage>
        <taxon>Viruses</taxon>
        <taxon>Varidnaviria</taxon>
        <taxon>Bamfordvirae</taxon>
        <taxon>Nucleocytoviricota</taxon>
        <taxon>Pokkesviricetes</taxon>
        <taxon>Chitovirales</taxon>
        <taxon>Poxviridae</taxon>
        <taxon>Chordopoxvirinae</taxon>
        <taxon>Yatapoxvirus</taxon>
        <taxon>Yatapoxvirus tanapox</taxon>
    </lineage>
</organism>
<accession>A7XCP1</accession>
<keyword evidence="6" id="KW-0946">Virion</keyword>
<keyword evidence="4 10" id="KW-0347">Helicase</keyword>
<feature type="domain" description="Helicase ATP-binding" evidence="8">
    <location>
        <begin position="99"/>
        <end position="255"/>
    </location>
</feature>
<dbReference type="InterPro" id="IPR027417">
    <property type="entry name" value="P-loop_NTPase"/>
</dbReference>
<dbReference type="PROSITE" id="PS51194">
    <property type="entry name" value="HELICASE_CTER"/>
    <property type="match status" value="1"/>
</dbReference>
<dbReference type="SUPFAM" id="SSF52540">
    <property type="entry name" value="P-loop containing nucleoside triphosphate hydrolases"/>
    <property type="match status" value="1"/>
</dbReference>
<evidence type="ECO:0000256" key="7">
    <source>
        <dbReference type="ARBA" id="ARBA00023163"/>
    </source>
</evidence>
<dbReference type="GO" id="GO:0005524">
    <property type="term" value="F:ATP binding"/>
    <property type="evidence" value="ECO:0007669"/>
    <property type="project" value="UniProtKB-KW"/>
</dbReference>
<keyword evidence="2" id="KW-0547">Nucleotide-binding</keyword>
<evidence type="ECO:0000256" key="1">
    <source>
        <dbReference type="ARBA" id="ARBA00004328"/>
    </source>
</evidence>
<proteinExistence type="predicted"/>
<dbReference type="GO" id="GO:0097550">
    <property type="term" value="C:transcription preinitiation complex"/>
    <property type="evidence" value="ECO:0007669"/>
    <property type="project" value="TreeGrafter"/>
</dbReference>
<dbReference type="GO" id="GO:0006367">
    <property type="term" value="P:transcription initiation at RNA polymerase II promoter"/>
    <property type="evidence" value="ECO:0007669"/>
    <property type="project" value="TreeGrafter"/>
</dbReference>
<dbReference type="GO" id="GO:0016787">
    <property type="term" value="F:hydrolase activity"/>
    <property type="evidence" value="ECO:0007669"/>
    <property type="project" value="UniProtKB-KW"/>
</dbReference>
<keyword evidence="7" id="KW-0804">Transcription</keyword>
<evidence type="ECO:0000313" key="12">
    <source>
        <dbReference type="Proteomes" id="UP000099606"/>
    </source>
</evidence>
<dbReference type="InterPro" id="IPR050615">
    <property type="entry name" value="ATP-dep_DNA_Helicase"/>
</dbReference>
<dbReference type="CDD" id="cd18785">
    <property type="entry name" value="SF2_C"/>
    <property type="match status" value="1"/>
</dbReference>
<dbReference type="SMART" id="SM00487">
    <property type="entry name" value="DEXDc"/>
    <property type="match status" value="1"/>
</dbReference>